<accession>A0A699U6N0</accession>
<feature type="compositionally biased region" description="Low complexity" evidence="1">
    <location>
        <begin position="7"/>
        <end position="21"/>
    </location>
</feature>
<dbReference type="EMBL" id="BKCJ011310689">
    <property type="protein sequence ID" value="GFD18915.1"/>
    <property type="molecule type" value="Genomic_DNA"/>
</dbReference>
<comment type="caution">
    <text evidence="2">The sequence shown here is derived from an EMBL/GenBank/DDBJ whole genome shotgun (WGS) entry which is preliminary data.</text>
</comment>
<gene>
    <name evidence="2" type="ORF">Tci_890884</name>
</gene>
<name>A0A699U6N0_TANCI</name>
<sequence>APGAQVAAAEGDASEGAAGQAVKITHRPHRIHVDAVGARDVVVGRDGEALHPHLLAVEQVQAPHGLVVQAQALDAHAATVLNA</sequence>
<proteinExistence type="predicted"/>
<reference evidence="2" key="1">
    <citation type="journal article" date="2019" name="Sci. Rep.">
        <title>Draft genome of Tanacetum cinerariifolium, the natural source of mosquito coil.</title>
        <authorList>
            <person name="Yamashiro T."/>
            <person name="Shiraishi A."/>
            <person name="Satake H."/>
            <person name="Nakayama K."/>
        </authorList>
    </citation>
    <scope>NUCLEOTIDE SEQUENCE</scope>
</reference>
<evidence type="ECO:0000256" key="1">
    <source>
        <dbReference type="SAM" id="MobiDB-lite"/>
    </source>
</evidence>
<protein>
    <submittedName>
        <fullName evidence="2">Uncharacterized protein</fullName>
    </submittedName>
</protein>
<evidence type="ECO:0000313" key="2">
    <source>
        <dbReference type="EMBL" id="GFD18915.1"/>
    </source>
</evidence>
<dbReference type="AlphaFoldDB" id="A0A699U6N0"/>
<organism evidence="2">
    <name type="scientific">Tanacetum cinerariifolium</name>
    <name type="common">Dalmatian daisy</name>
    <name type="synonym">Chrysanthemum cinerariifolium</name>
    <dbReference type="NCBI Taxonomy" id="118510"/>
    <lineage>
        <taxon>Eukaryota</taxon>
        <taxon>Viridiplantae</taxon>
        <taxon>Streptophyta</taxon>
        <taxon>Embryophyta</taxon>
        <taxon>Tracheophyta</taxon>
        <taxon>Spermatophyta</taxon>
        <taxon>Magnoliopsida</taxon>
        <taxon>eudicotyledons</taxon>
        <taxon>Gunneridae</taxon>
        <taxon>Pentapetalae</taxon>
        <taxon>asterids</taxon>
        <taxon>campanulids</taxon>
        <taxon>Asterales</taxon>
        <taxon>Asteraceae</taxon>
        <taxon>Asteroideae</taxon>
        <taxon>Anthemideae</taxon>
        <taxon>Anthemidinae</taxon>
        <taxon>Tanacetum</taxon>
    </lineage>
</organism>
<feature type="non-terminal residue" evidence="2">
    <location>
        <position position="1"/>
    </location>
</feature>
<feature type="region of interest" description="Disordered" evidence="1">
    <location>
        <begin position="1"/>
        <end position="21"/>
    </location>
</feature>